<evidence type="ECO:0000256" key="2">
    <source>
        <dbReference type="SAM" id="SignalP"/>
    </source>
</evidence>
<dbReference type="Pfam" id="PF14039">
    <property type="entry name" value="YusW"/>
    <property type="match status" value="1"/>
</dbReference>
<reference evidence="3 4" key="1">
    <citation type="submission" date="2017-10" db="EMBL/GenBank/DDBJ databases">
        <title>Bacillus sp. nov., a halophilic bacterium isolated from a Yangshapao Lake.</title>
        <authorList>
            <person name="Wang H."/>
        </authorList>
    </citation>
    <scope>NUCLEOTIDE SEQUENCE [LARGE SCALE GENOMIC DNA]</scope>
    <source>
        <strain evidence="3 4">YSP-3</strain>
    </source>
</reference>
<gene>
    <name evidence="3" type="ORF">CR205_18545</name>
</gene>
<feature type="signal peptide" evidence="2">
    <location>
        <begin position="1"/>
        <end position="25"/>
    </location>
</feature>
<sequence length="171" mass="19352">MKRFLLTIAALAFTLIFTACGTANDAPEENGTTGDNGDMEQDDEFDMDDEDDSTATDEMAGGDWYEDLNFSDFELEVEYNGDEYEAEYEYNNGNPEAKIEDKQGGTEEEISGQEALDELEPILSDLELNADMDEQEMIDTVLTAFNLDDNYDKFELEVEFFDEGKVEVKDE</sequence>
<keyword evidence="2" id="KW-0732">Signal</keyword>
<dbReference type="EMBL" id="PDOF01000004">
    <property type="protein sequence ID" value="PYZ95530.1"/>
    <property type="molecule type" value="Genomic_DNA"/>
</dbReference>
<proteinExistence type="predicted"/>
<feature type="region of interest" description="Disordered" evidence="1">
    <location>
        <begin position="23"/>
        <end position="62"/>
    </location>
</feature>
<evidence type="ECO:0000256" key="1">
    <source>
        <dbReference type="SAM" id="MobiDB-lite"/>
    </source>
</evidence>
<comment type="caution">
    <text evidence="3">The sequence shown here is derived from an EMBL/GenBank/DDBJ whole genome shotgun (WGS) entry which is preliminary data.</text>
</comment>
<dbReference type="OrthoDB" id="2452750at2"/>
<dbReference type="PROSITE" id="PS51257">
    <property type="entry name" value="PROKAR_LIPOPROTEIN"/>
    <property type="match status" value="1"/>
</dbReference>
<dbReference type="AlphaFoldDB" id="A0A2W0H5T2"/>
<dbReference type="InterPro" id="IPR025623">
    <property type="entry name" value="YusW"/>
</dbReference>
<organism evidence="3 4">
    <name type="scientific">Alteribacter lacisalsi</name>
    <dbReference type="NCBI Taxonomy" id="2045244"/>
    <lineage>
        <taxon>Bacteria</taxon>
        <taxon>Bacillati</taxon>
        <taxon>Bacillota</taxon>
        <taxon>Bacilli</taxon>
        <taxon>Bacillales</taxon>
        <taxon>Bacillaceae</taxon>
        <taxon>Alteribacter</taxon>
    </lineage>
</organism>
<dbReference type="RefSeq" id="WP_110521656.1">
    <property type="nucleotide sequence ID" value="NZ_PDOF01000004.1"/>
</dbReference>
<evidence type="ECO:0000313" key="3">
    <source>
        <dbReference type="EMBL" id="PYZ95530.1"/>
    </source>
</evidence>
<protein>
    <recommendedName>
        <fullName evidence="5">YusW-like protein</fullName>
    </recommendedName>
</protein>
<accession>A0A2W0H5T2</accession>
<keyword evidence="4" id="KW-1185">Reference proteome</keyword>
<dbReference type="Proteomes" id="UP000248066">
    <property type="component" value="Unassembled WGS sequence"/>
</dbReference>
<name>A0A2W0H5T2_9BACI</name>
<feature type="compositionally biased region" description="Acidic residues" evidence="1">
    <location>
        <begin position="37"/>
        <end position="55"/>
    </location>
</feature>
<feature type="chain" id="PRO_5015908888" description="YusW-like protein" evidence="2">
    <location>
        <begin position="26"/>
        <end position="171"/>
    </location>
</feature>
<evidence type="ECO:0000313" key="4">
    <source>
        <dbReference type="Proteomes" id="UP000248066"/>
    </source>
</evidence>
<evidence type="ECO:0008006" key="5">
    <source>
        <dbReference type="Google" id="ProtNLM"/>
    </source>
</evidence>